<dbReference type="AlphaFoldDB" id="A0A382G7B0"/>
<protein>
    <recommendedName>
        <fullName evidence="2">ABM domain-containing protein</fullName>
    </recommendedName>
</protein>
<proteinExistence type="predicted"/>
<dbReference type="Gene3D" id="3.30.70.100">
    <property type="match status" value="1"/>
</dbReference>
<accession>A0A382G7B0</accession>
<gene>
    <name evidence="1" type="ORF">METZ01_LOCUS222925</name>
</gene>
<reference evidence="1" key="1">
    <citation type="submission" date="2018-05" db="EMBL/GenBank/DDBJ databases">
        <authorList>
            <person name="Lanie J.A."/>
            <person name="Ng W.-L."/>
            <person name="Kazmierczak K.M."/>
            <person name="Andrzejewski T.M."/>
            <person name="Davidsen T.M."/>
            <person name="Wayne K.J."/>
            <person name="Tettelin H."/>
            <person name="Glass J.I."/>
            <person name="Rusch D."/>
            <person name="Podicherti R."/>
            <person name="Tsui H.-C.T."/>
            <person name="Winkler M.E."/>
        </authorList>
    </citation>
    <scope>NUCLEOTIDE SEQUENCE</scope>
</reference>
<evidence type="ECO:0000313" key="1">
    <source>
        <dbReference type="EMBL" id="SVB70071.1"/>
    </source>
</evidence>
<dbReference type="EMBL" id="UINC01053495">
    <property type="protein sequence ID" value="SVB70071.1"/>
    <property type="molecule type" value="Genomic_DNA"/>
</dbReference>
<evidence type="ECO:0008006" key="2">
    <source>
        <dbReference type="Google" id="ProtNLM"/>
    </source>
</evidence>
<name>A0A382G7B0_9ZZZZ</name>
<organism evidence="1">
    <name type="scientific">marine metagenome</name>
    <dbReference type="NCBI Taxonomy" id="408172"/>
    <lineage>
        <taxon>unclassified sequences</taxon>
        <taxon>metagenomes</taxon>
        <taxon>ecological metagenomes</taxon>
    </lineage>
</organism>
<sequence>MSHRRVFIGKFKGDRDLDAEIKYFKDTVVPIVTARGATSVEMVQTENETFLATVVYPDKATADANPQEIQALRKGIIEAFNLNTMDAYGGTSVVGL</sequence>